<comment type="caution">
    <text evidence="14">The sequence shown here is derived from an EMBL/GenBank/DDBJ whole genome shotgun (WGS) entry which is preliminary data.</text>
</comment>
<evidence type="ECO:0000256" key="6">
    <source>
        <dbReference type="ARBA" id="ARBA00022723"/>
    </source>
</evidence>
<evidence type="ECO:0000256" key="10">
    <source>
        <dbReference type="ARBA" id="ARBA00023014"/>
    </source>
</evidence>
<comment type="catalytic activity">
    <reaction evidence="1">
        <text>Hydrolyzes single-stranded DNA or mismatched double-stranded DNA and polynucleotides, releasing free uracil.</text>
        <dbReference type="EC" id="3.2.2.27"/>
    </reaction>
</comment>
<feature type="region of interest" description="Disordered" evidence="12">
    <location>
        <begin position="1"/>
        <end position="30"/>
    </location>
</feature>
<evidence type="ECO:0000259" key="13">
    <source>
        <dbReference type="SMART" id="SM00986"/>
    </source>
</evidence>
<dbReference type="SMART" id="SM00986">
    <property type="entry name" value="UDG"/>
    <property type="match status" value="1"/>
</dbReference>
<evidence type="ECO:0000256" key="7">
    <source>
        <dbReference type="ARBA" id="ARBA00022763"/>
    </source>
</evidence>
<dbReference type="GO" id="GO:0046872">
    <property type="term" value="F:metal ion binding"/>
    <property type="evidence" value="ECO:0007669"/>
    <property type="project" value="UniProtKB-KW"/>
</dbReference>
<evidence type="ECO:0000256" key="3">
    <source>
        <dbReference type="ARBA" id="ARBA00012030"/>
    </source>
</evidence>
<dbReference type="Pfam" id="PF03167">
    <property type="entry name" value="UDG"/>
    <property type="match status" value="1"/>
</dbReference>
<keyword evidence="8" id="KW-0378">Hydrolase</keyword>
<dbReference type="GO" id="GO:0004844">
    <property type="term" value="F:uracil DNA N-glycosylase activity"/>
    <property type="evidence" value="ECO:0007669"/>
    <property type="project" value="UniProtKB-EC"/>
</dbReference>
<dbReference type="CDD" id="cd10030">
    <property type="entry name" value="UDG-F4_TTUDGA_SPO1dp_like"/>
    <property type="match status" value="1"/>
</dbReference>
<evidence type="ECO:0000256" key="1">
    <source>
        <dbReference type="ARBA" id="ARBA00001400"/>
    </source>
</evidence>
<dbReference type="InterPro" id="IPR005122">
    <property type="entry name" value="Uracil-DNA_glycosylase-like"/>
</dbReference>
<feature type="domain" description="Uracil-DNA glycosylase-like" evidence="13">
    <location>
        <begin position="87"/>
        <end position="239"/>
    </location>
</feature>
<protein>
    <recommendedName>
        <fullName evidence="4">Type-4 uracil-DNA glycosylase</fullName>
        <ecNumber evidence="3">3.2.2.27</ecNumber>
    </recommendedName>
</protein>
<evidence type="ECO:0000256" key="2">
    <source>
        <dbReference type="ARBA" id="ARBA00006521"/>
    </source>
</evidence>
<dbReference type="NCBIfam" id="TIGR00758">
    <property type="entry name" value="UDG_fam4"/>
    <property type="match status" value="1"/>
</dbReference>
<evidence type="ECO:0000256" key="8">
    <source>
        <dbReference type="ARBA" id="ARBA00022801"/>
    </source>
</evidence>
<feature type="compositionally biased region" description="Low complexity" evidence="12">
    <location>
        <begin position="10"/>
        <end position="30"/>
    </location>
</feature>
<dbReference type="EC" id="3.2.2.27" evidence="3"/>
<dbReference type="PANTHER" id="PTHR33693:SF1">
    <property type="entry name" value="TYPE-4 URACIL-DNA GLYCOSYLASE"/>
    <property type="match status" value="1"/>
</dbReference>
<evidence type="ECO:0000313" key="15">
    <source>
        <dbReference type="Proteomes" id="UP000709959"/>
    </source>
</evidence>
<dbReference type="GO" id="GO:0006281">
    <property type="term" value="P:DNA repair"/>
    <property type="evidence" value="ECO:0007669"/>
    <property type="project" value="UniProtKB-KW"/>
</dbReference>
<keyword evidence="11" id="KW-0234">DNA repair</keyword>
<dbReference type="AlphaFoldDB" id="A0A936F2P9"/>
<dbReference type="PANTHER" id="PTHR33693">
    <property type="entry name" value="TYPE-5 URACIL-DNA GLYCOSYLASE"/>
    <property type="match status" value="1"/>
</dbReference>
<keyword evidence="7" id="KW-0227">DNA damage</keyword>
<accession>A0A936F2P9</accession>
<evidence type="ECO:0000256" key="12">
    <source>
        <dbReference type="SAM" id="MobiDB-lite"/>
    </source>
</evidence>
<dbReference type="InterPro" id="IPR036895">
    <property type="entry name" value="Uracil-DNA_glycosylase-like_sf"/>
</dbReference>
<sequence>MGLVREPLQAAPAPAVATETAPARHAVARPAPTTASRPIAVYAPPTDAIGCPTTEAVAGATSLQELQLAIQGCLACPLGPGRLKFVFGEGDPSARLLFVGEGPGRDEDLQGRPFVGKAGELLDKMIGAIGLRRDQTYIANVVKCRPPDNRTPTSEEAAACLGYLRRQIELIRPAVIVTLGATPLRELVGVSEGITRVRGQWKRVVVGGREIPVMPTFHPAYVLRQYTQDVRRAVWEDLKAAKEWADKAEGA</sequence>
<dbReference type="Gene3D" id="3.40.470.10">
    <property type="entry name" value="Uracil-DNA glycosylase-like domain"/>
    <property type="match status" value="1"/>
</dbReference>
<gene>
    <name evidence="14" type="ORF">IPN91_07820</name>
</gene>
<evidence type="ECO:0000256" key="11">
    <source>
        <dbReference type="ARBA" id="ARBA00023204"/>
    </source>
</evidence>
<keyword evidence="6" id="KW-0479">Metal-binding</keyword>
<dbReference type="GO" id="GO:0051539">
    <property type="term" value="F:4 iron, 4 sulfur cluster binding"/>
    <property type="evidence" value="ECO:0007669"/>
    <property type="project" value="UniProtKB-KW"/>
</dbReference>
<evidence type="ECO:0000256" key="4">
    <source>
        <dbReference type="ARBA" id="ARBA00019403"/>
    </source>
</evidence>
<dbReference type="InterPro" id="IPR005273">
    <property type="entry name" value="Ura-DNA_glyco_family4"/>
</dbReference>
<organism evidence="14 15">
    <name type="scientific">Candidatus Geothrix odensensis</name>
    <dbReference type="NCBI Taxonomy" id="2954440"/>
    <lineage>
        <taxon>Bacteria</taxon>
        <taxon>Pseudomonadati</taxon>
        <taxon>Acidobacteriota</taxon>
        <taxon>Holophagae</taxon>
        <taxon>Holophagales</taxon>
        <taxon>Holophagaceae</taxon>
        <taxon>Geothrix</taxon>
    </lineage>
</organism>
<dbReference type="Proteomes" id="UP000709959">
    <property type="component" value="Unassembled WGS sequence"/>
</dbReference>
<dbReference type="SUPFAM" id="SSF52141">
    <property type="entry name" value="Uracil-DNA glycosylase-like"/>
    <property type="match status" value="1"/>
</dbReference>
<dbReference type="InterPro" id="IPR051536">
    <property type="entry name" value="UDG_Type-4/5"/>
</dbReference>
<proteinExistence type="inferred from homology"/>
<reference evidence="14 15" key="1">
    <citation type="submission" date="2020-10" db="EMBL/GenBank/DDBJ databases">
        <title>Connecting structure to function with the recovery of over 1000 high-quality activated sludge metagenome-assembled genomes encoding full-length rRNA genes using long-read sequencing.</title>
        <authorList>
            <person name="Singleton C.M."/>
            <person name="Petriglieri F."/>
            <person name="Kristensen J.M."/>
            <person name="Kirkegaard R.H."/>
            <person name="Michaelsen T.Y."/>
            <person name="Andersen M.H."/>
            <person name="Karst S.M."/>
            <person name="Dueholm M.S."/>
            <person name="Nielsen P.H."/>
            <person name="Albertsen M."/>
        </authorList>
    </citation>
    <scope>NUCLEOTIDE SEQUENCE [LARGE SCALE GENOMIC DNA]</scope>
    <source>
        <strain evidence="14">OdNE_18-Q3-R46-58_MAXAC.008</strain>
    </source>
</reference>
<comment type="similarity">
    <text evidence="2">Belongs to the uracil-DNA glycosylase (UDG) superfamily. Type 4 (UDGa) family.</text>
</comment>
<dbReference type="SMART" id="SM00987">
    <property type="entry name" value="UreE_C"/>
    <property type="match status" value="1"/>
</dbReference>
<evidence type="ECO:0000256" key="9">
    <source>
        <dbReference type="ARBA" id="ARBA00023004"/>
    </source>
</evidence>
<keyword evidence="5" id="KW-0004">4Fe-4S</keyword>
<keyword evidence="10" id="KW-0411">Iron-sulfur</keyword>
<evidence type="ECO:0000256" key="5">
    <source>
        <dbReference type="ARBA" id="ARBA00022485"/>
    </source>
</evidence>
<name>A0A936F2P9_9BACT</name>
<evidence type="ECO:0000313" key="14">
    <source>
        <dbReference type="EMBL" id="MBK8572545.1"/>
    </source>
</evidence>
<dbReference type="EMBL" id="JADKCH010000005">
    <property type="protein sequence ID" value="MBK8572545.1"/>
    <property type="molecule type" value="Genomic_DNA"/>
</dbReference>
<keyword evidence="9" id="KW-0408">Iron</keyword>